<dbReference type="SUPFAM" id="SSF53098">
    <property type="entry name" value="Ribonuclease H-like"/>
    <property type="match status" value="1"/>
</dbReference>
<dbReference type="InterPro" id="IPR012337">
    <property type="entry name" value="RNaseH-like_sf"/>
</dbReference>
<keyword evidence="2" id="KW-0678">Repressor</keyword>
<evidence type="ECO:0000256" key="3">
    <source>
        <dbReference type="ARBA" id="ARBA00022845"/>
    </source>
</evidence>
<dbReference type="SMART" id="SM01163">
    <property type="entry name" value="DUF1785"/>
    <property type="match status" value="1"/>
</dbReference>
<dbReference type="SUPFAM" id="SSF101690">
    <property type="entry name" value="PAZ domain"/>
    <property type="match status" value="1"/>
</dbReference>
<dbReference type="GO" id="GO:0003723">
    <property type="term" value="F:RNA binding"/>
    <property type="evidence" value="ECO:0007669"/>
    <property type="project" value="UniProtKB-KW"/>
</dbReference>
<evidence type="ECO:0000313" key="10">
    <source>
        <dbReference type="Proteomes" id="UP000298416"/>
    </source>
</evidence>
<evidence type="ECO:0008006" key="11">
    <source>
        <dbReference type="Google" id="ProtNLM"/>
    </source>
</evidence>
<dbReference type="GO" id="GO:0031047">
    <property type="term" value="P:regulatory ncRNA-mediated gene silencing"/>
    <property type="evidence" value="ECO:0007669"/>
    <property type="project" value="UniProtKB-KW"/>
</dbReference>
<dbReference type="Pfam" id="PF02170">
    <property type="entry name" value="PAZ"/>
    <property type="match status" value="1"/>
</dbReference>
<evidence type="ECO:0000256" key="6">
    <source>
        <dbReference type="ARBA" id="ARBA00023274"/>
    </source>
</evidence>
<gene>
    <name evidence="9" type="ORF">SASPL_138868</name>
</gene>
<dbReference type="FunFam" id="2.170.260.10:FF:000008">
    <property type="entry name" value="Protein argonaute 7"/>
    <property type="match status" value="1"/>
</dbReference>
<dbReference type="AlphaFoldDB" id="A0A8X8WUA2"/>
<dbReference type="InterPro" id="IPR014811">
    <property type="entry name" value="ArgoL1"/>
</dbReference>
<dbReference type="GO" id="GO:0051607">
    <property type="term" value="P:defense response to virus"/>
    <property type="evidence" value="ECO:0007669"/>
    <property type="project" value="UniProtKB-ARBA"/>
</dbReference>
<dbReference type="InterPro" id="IPR032474">
    <property type="entry name" value="Argonaute_N"/>
</dbReference>
<reference evidence="9" key="2">
    <citation type="submission" date="2020-08" db="EMBL/GenBank/DDBJ databases">
        <title>Plant Genome Project.</title>
        <authorList>
            <person name="Zhang R.-G."/>
        </authorList>
    </citation>
    <scope>NUCLEOTIDE SEQUENCE</scope>
    <source>
        <strain evidence="9">Huo1</strain>
        <tissue evidence="9">Leaf</tissue>
    </source>
</reference>
<keyword evidence="10" id="KW-1185">Reference proteome</keyword>
<dbReference type="GO" id="GO:1990904">
    <property type="term" value="C:ribonucleoprotein complex"/>
    <property type="evidence" value="ECO:0007669"/>
    <property type="project" value="UniProtKB-KW"/>
</dbReference>
<dbReference type="InterPro" id="IPR003165">
    <property type="entry name" value="Piwi"/>
</dbReference>
<evidence type="ECO:0000256" key="2">
    <source>
        <dbReference type="ARBA" id="ARBA00022491"/>
    </source>
</evidence>
<evidence type="ECO:0000259" key="7">
    <source>
        <dbReference type="PROSITE" id="PS50821"/>
    </source>
</evidence>
<dbReference type="EMBL" id="PNBA02000014">
    <property type="protein sequence ID" value="KAG6402000.1"/>
    <property type="molecule type" value="Genomic_DNA"/>
</dbReference>
<dbReference type="InterPro" id="IPR036085">
    <property type="entry name" value="PAZ_dom_sf"/>
</dbReference>
<dbReference type="Proteomes" id="UP000298416">
    <property type="component" value="Unassembled WGS sequence"/>
</dbReference>
<dbReference type="Pfam" id="PF08699">
    <property type="entry name" value="ArgoL1"/>
    <property type="match status" value="1"/>
</dbReference>
<comment type="caution">
    <text evidence="9">The sequence shown here is derived from an EMBL/GenBank/DDBJ whole genome shotgun (WGS) entry which is preliminary data.</text>
</comment>
<organism evidence="9">
    <name type="scientific">Salvia splendens</name>
    <name type="common">Scarlet sage</name>
    <dbReference type="NCBI Taxonomy" id="180675"/>
    <lineage>
        <taxon>Eukaryota</taxon>
        <taxon>Viridiplantae</taxon>
        <taxon>Streptophyta</taxon>
        <taxon>Embryophyta</taxon>
        <taxon>Tracheophyta</taxon>
        <taxon>Spermatophyta</taxon>
        <taxon>Magnoliopsida</taxon>
        <taxon>eudicotyledons</taxon>
        <taxon>Gunneridae</taxon>
        <taxon>Pentapetalae</taxon>
        <taxon>asterids</taxon>
        <taxon>lamiids</taxon>
        <taxon>Lamiales</taxon>
        <taxon>Lamiaceae</taxon>
        <taxon>Nepetoideae</taxon>
        <taxon>Mentheae</taxon>
        <taxon>Salviinae</taxon>
        <taxon>Salvia</taxon>
        <taxon>Salvia subgen. Calosphace</taxon>
        <taxon>core Calosphace</taxon>
    </lineage>
</organism>
<feature type="domain" description="PAZ" evidence="7">
    <location>
        <begin position="266"/>
        <end position="383"/>
    </location>
</feature>
<dbReference type="GO" id="GO:0006417">
    <property type="term" value="P:regulation of translation"/>
    <property type="evidence" value="ECO:0007669"/>
    <property type="project" value="UniProtKB-KW"/>
</dbReference>
<evidence type="ECO:0000256" key="5">
    <source>
        <dbReference type="ARBA" id="ARBA00023158"/>
    </source>
</evidence>
<name>A0A8X8WUA2_SALSN</name>
<sequence length="890" mass="100551">MELSLQPQMLPPPPKTIPLDVVPIRIVPPKESPVMEIAKPKAAPVISHRPGLKGRRVCLLTNFFKVTVTGAMDDFYHYDISIFREDGSEVISKNVRRAVVEELSEMYKQELAGKRLVYDGAGSLFTLGPLPQNILEFSVVTEGKSFRKGSSVGGGGSPDRNDQKRRKLVTCFRTFKVVMSFVSQNSMKSFNERSLRVLNTILLHQACKKGCLVVGQSFFLHELANYIDLGGGVLGCRGFFSSFRSLQGGLFLNHDVSMTTTIQPGAVVDFLLNYQNVKTPFNIDWSKASRTLKNLRIRVKHLNQEFKITGLSERSCKEQKFPLKLRSERDSNRGNQTIQTTVYDYFVSTRAISLSYSENLPCINVGKPNRETFFPVELCFLVPLQRNKNELTVYQRTAMVTKSSQKPEDLLKILTDVSKRIKHEVETDPVLQSCGVMINTSLVQAEGRVLPAPRLKMGNGEHIIPRNGWWNNKDKKLLDPKKLENWVVVNFSTSCDVRNLFNEFAKVASAKGMVTCPPACVLDENPKNRKKLPSVRVDMMFQQLQSRFKQRPPKFIICLLSDKKFSDLYGPWKRKTLIEFGIQNQCLSTNKIDELYLINVLLKINMKLGGLNHAVVSELTRTIPLVSKIPTMILGIHVFHTSSGRAEAPSVASVVGSREWPKMSSYRASLRALPPKSQMIDSLFKPMSEQMDAGIIRELLKEFHSSSGQKKPAQIIIFRNGLSISQFKEFLNVEMDQIRKACSFLEANWRPKFTVIVSQRRHHTKFFEADLGANVPSGTTVDSKVCDVQCTNFYMCPHSARIGTSRPTHYHVLVDEIGFTSDDLQELIHSSSYMFQRCNRAISEVAPVRYARLAASMMSMAVKPEEMVNASQGYQLPKFHKNVASSMFFI</sequence>
<proteinExistence type="inferred from homology"/>
<evidence type="ECO:0000256" key="1">
    <source>
        <dbReference type="ARBA" id="ARBA00008201"/>
    </source>
</evidence>
<accession>A0A8X8WUA2</accession>
<keyword evidence="4" id="KW-0694">RNA-binding</keyword>
<evidence type="ECO:0000313" key="9">
    <source>
        <dbReference type="EMBL" id="KAG6402000.1"/>
    </source>
</evidence>
<dbReference type="Pfam" id="PF16486">
    <property type="entry name" value="ArgoN"/>
    <property type="match status" value="1"/>
</dbReference>
<keyword evidence="3" id="KW-0810">Translation regulation</keyword>
<evidence type="ECO:0000259" key="8">
    <source>
        <dbReference type="PROSITE" id="PS50822"/>
    </source>
</evidence>
<reference evidence="9" key="1">
    <citation type="submission" date="2018-01" db="EMBL/GenBank/DDBJ databases">
        <authorList>
            <person name="Mao J.F."/>
        </authorList>
    </citation>
    <scope>NUCLEOTIDE SEQUENCE</scope>
    <source>
        <strain evidence="9">Huo1</strain>
        <tissue evidence="9">Leaf</tissue>
    </source>
</reference>
<dbReference type="InterPro" id="IPR036397">
    <property type="entry name" value="RNaseH_sf"/>
</dbReference>
<dbReference type="Gene3D" id="2.170.260.10">
    <property type="entry name" value="paz domain"/>
    <property type="match status" value="1"/>
</dbReference>
<dbReference type="Pfam" id="PF02171">
    <property type="entry name" value="Piwi"/>
    <property type="match status" value="1"/>
</dbReference>
<dbReference type="CDD" id="cd02846">
    <property type="entry name" value="PAZ_argonaute_like"/>
    <property type="match status" value="1"/>
</dbReference>
<protein>
    <recommendedName>
        <fullName evidence="11">Eukaryotic translation initiation factor 2C</fullName>
    </recommendedName>
</protein>
<dbReference type="Gene3D" id="3.40.50.2300">
    <property type="match status" value="1"/>
</dbReference>
<evidence type="ECO:0000256" key="4">
    <source>
        <dbReference type="ARBA" id="ARBA00022884"/>
    </source>
</evidence>
<dbReference type="PROSITE" id="PS50821">
    <property type="entry name" value="PAZ"/>
    <property type="match status" value="1"/>
</dbReference>
<dbReference type="Gene3D" id="3.30.420.10">
    <property type="entry name" value="Ribonuclease H-like superfamily/Ribonuclease H"/>
    <property type="match status" value="1"/>
</dbReference>
<dbReference type="PANTHER" id="PTHR22891">
    <property type="entry name" value="EUKARYOTIC TRANSLATION INITIATION FACTOR 2C"/>
    <property type="match status" value="1"/>
</dbReference>
<feature type="domain" description="Piwi" evidence="8">
    <location>
        <begin position="555"/>
        <end position="863"/>
    </location>
</feature>
<keyword evidence="6" id="KW-0687">Ribonucleoprotein</keyword>
<dbReference type="InterPro" id="IPR003100">
    <property type="entry name" value="PAZ_dom"/>
</dbReference>
<keyword evidence="5" id="KW-0943">RNA-mediated gene silencing</keyword>
<dbReference type="SMART" id="SM00950">
    <property type="entry name" value="Piwi"/>
    <property type="match status" value="1"/>
</dbReference>
<dbReference type="PROSITE" id="PS50822">
    <property type="entry name" value="PIWI"/>
    <property type="match status" value="1"/>
</dbReference>
<comment type="similarity">
    <text evidence="1">Belongs to the argonaute family. Ago subfamily.</text>
</comment>